<reference evidence="8" key="1">
    <citation type="submission" date="2018-11" db="EMBL/GenBank/DDBJ databases">
        <title>Comparative genomics of Parolsenella catena and Libanicoccus massiliensis: Reclassification of Libanicoccus massiliensis as Parolsenella massiliensis comb. nov.</title>
        <authorList>
            <person name="Sakamoto M."/>
            <person name="Ikeyama N."/>
            <person name="Murakami T."/>
            <person name="Mori H."/>
            <person name="Yuki M."/>
            <person name="Ohkuma M."/>
        </authorList>
    </citation>
    <scope>NUCLEOTIDE SEQUENCE [LARGE SCALE GENOMIC DNA]</scope>
    <source>
        <strain evidence="8">JCM 31932</strain>
    </source>
</reference>
<organism evidence="7 8">
    <name type="scientific">Parolsenella catena</name>
    <dbReference type="NCBI Taxonomy" id="2003188"/>
    <lineage>
        <taxon>Bacteria</taxon>
        <taxon>Bacillati</taxon>
        <taxon>Actinomycetota</taxon>
        <taxon>Coriobacteriia</taxon>
        <taxon>Coriobacteriales</taxon>
        <taxon>Atopobiaceae</taxon>
        <taxon>Parolsenella</taxon>
    </lineage>
</organism>
<dbReference type="KEGG" id="pcat:Pcatena_08970"/>
<dbReference type="InterPro" id="IPR012340">
    <property type="entry name" value="NA-bd_OB-fold"/>
</dbReference>
<feature type="binding site" evidence="4">
    <location>
        <position position="274"/>
    </location>
    <ligand>
        <name>S-adenosyl-L-methionine</name>
        <dbReference type="ChEBI" id="CHEBI:59789"/>
    </ligand>
</feature>
<dbReference type="InterPro" id="IPR010280">
    <property type="entry name" value="U5_MeTrfase_fam"/>
</dbReference>
<evidence type="ECO:0000313" key="8">
    <source>
        <dbReference type="Proteomes" id="UP000273154"/>
    </source>
</evidence>
<accession>A0A3G9KA10</accession>
<dbReference type="Proteomes" id="UP000273154">
    <property type="component" value="Chromosome"/>
</dbReference>
<comment type="similarity">
    <text evidence="4">Belongs to the class I-like SAM-binding methyltransferase superfamily. RNA M5U methyltransferase family.</text>
</comment>
<dbReference type="SUPFAM" id="SSF50249">
    <property type="entry name" value="Nucleic acid-binding proteins"/>
    <property type="match status" value="1"/>
</dbReference>
<dbReference type="PANTHER" id="PTHR11061:SF30">
    <property type="entry name" value="TRNA (URACIL(54)-C(5))-METHYLTRANSFERASE"/>
    <property type="match status" value="1"/>
</dbReference>
<protein>
    <submittedName>
        <fullName evidence="7">TrmA family RNA methyltransferase</fullName>
    </submittedName>
</protein>
<dbReference type="PANTHER" id="PTHR11061">
    <property type="entry name" value="RNA M5U METHYLTRANSFERASE"/>
    <property type="match status" value="1"/>
</dbReference>
<dbReference type="PROSITE" id="PS50926">
    <property type="entry name" value="TRAM"/>
    <property type="match status" value="1"/>
</dbReference>
<dbReference type="PROSITE" id="PS01230">
    <property type="entry name" value="TRMA_1"/>
    <property type="match status" value="1"/>
</dbReference>
<dbReference type="Gene3D" id="2.40.50.1070">
    <property type="match status" value="1"/>
</dbReference>
<dbReference type="Pfam" id="PF05958">
    <property type="entry name" value="tRNA_U5-meth_tr"/>
    <property type="match status" value="1"/>
</dbReference>
<dbReference type="InterPro" id="IPR029063">
    <property type="entry name" value="SAM-dependent_MTases_sf"/>
</dbReference>
<feature type="active site" description="Nucleophile" evidence="4">
    <location>
        <position position="394"/>
    </location>
</feature>
<feature type="binding site" evidence="4">
    <location>
        <position position="324"/>
    </location>
    <ligand>
        <name>S-adenosyl-L-methionine</name>
        <dbReference type="ChEBI" id="CHEBI:59789"/>
    </ligand>
</feature>
<dbReference type="GO" id="GO:0070475">
    <property type="term" value="P:rRNA base methylation"/>
    <property type="evidence" value="ECO:0007669"/>
    <property type="project" value="TreeGrafter"/>
</dbReference>
<evidence type="ECO:0000256" key="5">
    <source>
        <dbReference type="PROSITE-ProRule" id="PRU10015"/>
    </source>
</evidence>
<keyword evidence="3 4" id="KW-0949">S-adenosyl-L-methionine</keyword>
<dbReference type="PROSITE" id="PS51687">
    <property type="entry name" value="SAM_MT_RNA_M5U"/>
    <property type="match status" value="1"/>
</dbReference>
<dbReference type="Gene3D" id="3.40.50.150">
    <property type="entry name" value="Vaccinia Virus protein VP39"/>
    <property type="match status" value="1"/>
</dbReference>
<evidence type="ECO:0000259" key="6">
    <source>
        <dbReference type="PROSITE" id="PS50926"/>
    </source>
</evidence>
<name>A0A3G9KA10_9ACTN</name>
<gene>
    <name evidence="7" type="primary">trmA_2</name>
    <name evidence="7" type="ORF">Pcatena_08970</name>
</gene>
<keyword evidence="2 4" id="KW-0808">Transferase</keyword>
<feature type="active site" evidence="5">
    <location>
        <position position="394"/>
    </location>
</feature>
<dbReference type="RefSeq" id="WP_126422033.1">
    <property type="nucleotide sequence ID" value="NZ_AP019367.1"/>
</dbReference>
<dbReference type="PROSITE" id="PS01231">
    <property type="entry name" value="TRMA_2"/>
    <property type="match status" value="1"/>
</dbReference>
<feature type="binding site" evidence="4">
    <location>
        <position position="303"/>
    </location>
    <ligand>
        <name>S-adenosyl-L-methionine</name>
        <dbReference type="ChEBI" id="CHEBI:59789"/>
    </ligand>
</feature>
<evidence type="ECO:0000256" key="4">
    <source>
        <dbReference type="PROSITE-ProRule" id="PRU01024"/>
    </source>
</evidence>
<keyword evidence="8" id="KW-1185">Reference proteome</keyword>
<dbReference type="OrthoDB" id="9804590at2"/>
<dbReference type="SUPFAM" id="SSF53335">
    <property type="entry name" value="S-adenosyl-L-methionine-dependent methyltransferases"/>
    <property type="match status" value="1"/>
</dbReference>
<dbReference type="InterPro" id="IPR030391">
    <property type="entry name" value="MeTrfase_TrmA_CS"/>
</dbReference>
<dbReference type="AlphaFoldDB" id="A0A3G9KA10"/>
<keyword evidence="1 4" id="KW-0489">Methyltransferase</keyword>
<proteinExistence type="inferred from homology"/>
<evidence type="ECO:0000256" key="1">
    <source>
        <dbReference type="ARBA" id="ARBA00022603"/>
    </source>
</evidence>
<dbReference type="InterPro" id="IPR002792">
    <property type="entry name" value="TRAM_dom"/>
</dbReference>
<dbReference type="GO" id="GO:0070041">
    <property type="term" value="F:rRNA (uridine-C5-)-methyltransferase activity"/>
    <property type="evidence" value="ECO:0007669"/>
    <property type="project" value="TreeGrafter"/>
</dbReference>
<sequence length="438" mass="47178">MRLTIERMTYGPDAIAHTQEGKTVFVSGAIAGDVVEAELVSDGKSFSKARATAVLEPSPARVGCDWPLASVLGCAPWAAMAYDAQLEAKRANVVDALARVGHLADAEQLVRPCEAPGSPWHYRNKAELAFVRDGRRATLGMHALDGTSVIKVEDFPLLDTPAKGPASRIVKNVSGALGYLAGSHDLDIERVGIRRSSRTGDVEVAIWTPTGAFPRTQACRVLESVGATSIVRVMTKGPAKARKVAGVERLAGAGSWSERIAGNVMRLSAPSFFQVNTAGAEKLVDLVLDALDPHENDIAMDLYSGAGTFTLPLARYTSFVDAVESYGPAVRDLRRNLEEARLDNVDAVGGDADREFPDDEADIIVVDPPRAGLAENVVRQLSDQPARAIAYVSCDPATLARDLARFREIGTYEVKSVTPVDLFPQTFHVETVTRLYRR</sequence>
<dbReference type="InterPro" id="IPR030390">
    <property type="entry name" value="MeTrfase_TrmA_AS"/>
</dbReference>
<evidence type="ECO:0000256" key="2">
    <source>
        <dbReference type="ARBA" id="ARBA00022679"/>
    </source>
</evidence>
<evidence type="ECO:0000313" key="7">
    <source>
        <dbReference type="EMBL" id="BBH50310.1"/>
    </source>
</evidence>
<dbReference type="EMBL" id="AP019367">
    <property type="protein sequence ID" value="BBH50310.1"/>
    <property type="molecule type" value="Genomic_DNA"/>
</dbReference>
<dbReference type="Gene3D" id="2.40.50.140">
    <property type="entry name" value="Nucleic acid-binding proteins"/>
    <property type="match status" value="1"/>
</dbReference>
<dbReference type="CDD" id="cd02440">
    <property type="entry name" value="AdoMet_MTases"/>
    <property type="match status" value="1"/>
</dbReference>
<feature type="binding site" evidence="4">
    <location>
        <position position="367"/>
    </location>
    <ligand>
        <name>S-adenosyl-L-methionine</name>
        <dbReference type="ChEBI" id="CHEBI:59789"/>
    </ligand>
</feature>
<evidence type="ECO:0000256" key="3">
    <source>
        <dbReference type="ARBA" id="ARBA00022691"/>
    </source>
</evidence>
<dbReference type="NCBIfam" id="TIGR00479">
    <property type="entry name" value="rumA"/>
    <property type="match status" value="1"/>
</dbReference>
<feature type="domain" description="TRAM" evidence="6">
    <location>
        <begin position="1"/>
        <end position="53"/>
    </location>
</feature>
<dbReference type="GeneID" id="88849032"/>